<comment type="caution">
    <text evidence="1">The sequence shown here is derived from an EMBL/GenBank/DDBJ whole genome shotgun (WGS) entry which is preliminary data.</text>
</comment>
<gene>
    <name evidence="1" type="ORF">ciss_19120</name>
</gene>
<evidence type="ECO:0008006" key="3">
    <source>
        <dbReference type="Google" id="ProtNLM"/>
    </source>
</evidence>
<proteinExistence type="predicted"/>
<evidence type="ECO:0000313" key="1">
    <source>
        <dbReference type="EMBL" id="GAV25979.1"/>
    </source>
</evidence>
<dbReference type="AlphaFoldDB" id="A0A1L8D482"/>
<protein>
    <recommendedName>
        <fullName evidence="3">Phosphohydrolase</fullName>
    </recommendedName>
</protein>
<keyword evidence="2" id="KW-1185">Reference proteome</keyword>
<dbReference type="STRING" id="661089.ciss_19120"/>
<name>A0A1L8D482_9THEO</name>
<dbReference type="Proteomes" id="UP000187338">
    <property type="component" value="Unassembled WGS sequence"/>
</dbReference>
<organism evidence="1 2">
    <name type="scientific">Carboxydothermus islandicus</name>
    <dbReference type="NCBI Taxonomy" id="661089"/>
    <lineage>
        <taxon>Bacteria</taxon>
        <taxon>Bacillati</taxon>
        <taxon>Bacillota</taxon>
        <taxon>Clostridia</taxon>
        <taxon>Thermoanaerobacterales</taxon>
        <taxon>Thermoanaerobacteraceae</taxon>
        <taxon>Carboxydothermus</taxon>
    </lineage>
</organism>
<dbReference type="EMBL" id="BDJL01000125">
    <property type="protein sequence ID" value="GAV25979.1"/>
    <property type="molecule type" value="Genomic_DNA"/>
</dbReference>
<accession>A0A1L8D482</accession>
<reference evidence="2" key="1">
    <citation type="submission" date="2016-12" db="EMBL/GenBank/DDBJ databases">
        <title>Draft Genome Sequences od Carboxydothermus pertinax and islandicus, Hydrogenogenic Carboxydotrophic Bacteria.</title>
        <authorList>
            <person name="Fukuyama Y."/>
            <person name="Ohmae K."/>
            <person name="Yoneda Y."/>
            <person name="Yoshida T."/>
            <person name="Sako Y."/>
        </authorList>
    </citation>
    <scope>NUCLEOTIDE SEQUENCE [LARGE SCALE GENOMIC DNA]</scope>
    <source>
        <strain evidence="2">SET</strain>
    </source>
</reference>
<sequence length="234" mass="26709">MVVRKGSGIMGMWKCPGQDRSFWKIDDIFEAPCPHCGEMIEFWKDDITIKCPHCKNFITNPKFNPGCAAWCNYADKCLGAVAYEIQSQPEIVKTRVEVNVRKYLFNQPELLGLSLKAGEYAEKLAEKLQVSPLVPVVAAYFHKITESNTRQDLARKAKLPEEAYKAVEKLLAGEGEEKELKIFLDAVKLAALHHKTIEELEPEFNNLLSELFLAESRDFAQKIYEIKKKLSKKK</sequence>
<evidence type="ECO:0000313" key="2">
    <source>
        <dbReference type="Proteomes" id="UP000187338"/>
    </source>
</evidence>